<accession>A0A8C4R1V5</accession>
<keyword evidence="2 6" id="KW-0479">Metal-binding</keyword>
<dbReference type="GO" id="GO:0003723">
    <property type="term" value="F:RNA binding"/>
    <property type="evidence" value="ECO:0007669"/>
    <property type="project" value="InterPro"/>
</dbReference>
<evidence type="ECO:0000256" key="6">
    <source>
        <dbReference type="PROSITE-ProRule" id="PRU00723"/>
    </source>
</evidence>
<dbReference type="InterPro" id="IPR000571">
    <property type="entry name" value="Znf_CCCH"/>
</dbReference>
<dbReference type="InterPro" id="IPR054361">
    <property type="entry name" value="Znf-CCCH_ZC3H4/6/8"/>
</dbReference>
<feature type="zinc finger region" description="C3H1-type" evidence="6">
    <location>
        <begin position="198"/>
        <end position="225"/>
    </location>
</feature>
<evidence type="ECO:0000313" key="9">
    <source>
        <dbReference type="Ensembl" id="ENSEBUP00000023737.1"/>
    </source>
</evidence>
<dbReference type="SUPFAM" id="SSF90229">
    <property type="entry name" value="CCCH zinc finger"/>
    <property type="match status" value="3"/>
</dbReference>
<evidence type="ECO:0000256" key="4">
    <source>
        <dbReference type="ARBA" id="ARBA00022771"/>
    </source>
</evidence>
<dbReference type="PROSITE" id="PS50103">
    <property type="entry name" value="ZF_C3H1"/>
    <property type="match status" value="3"/>
</dbReference>
<dbReference type="InterPro" id="IPR045124">
    <property type="entry name" value="Su(sable)-like"/>
</dbReference>
<dbReference type="GO" id="GO:0045892">
    <property type="term" value="P:negative regulation of DNA-templated transcription"/>
    <property type="evidence" value="ECO:0007669"/>
    <property type="project" value="InterPro"/>
</dbReference>
<evidence type="ECO:0000313" key="10">
    <source>
        <dbReference type="Proteomes" id="UP000694388"/>
    </source>
</evidence>
<feature type="zinc finger region" description="C3H1-type" evidence="6">
    <location>
        <begin position="227"/>
        <end position="254"/>
    </location>
</feature>
<evidence type="ECO:0000256" key="2">
    <source>
        <dbReference type="ARBA" id="ARBA00022723"/>
    </source>
</evidence>
<name>A0A8C4R1V5_EPTBU</name>
<evidence type="ECO:0000259" key="8">
    <source>
        <dbReference type="PROSITE" id="PS50103"/>
    </source>
</evidence>
<feature type="domain" description="C3H1-type" evidence="8">
    <location>
        <begin position="198"/>
        <end position="225"/>
    </location>
</feature>
<evidence type="ECO:0000256" key="3">
    <source>
        <dbReference type="ARBA" id="ARBA00022737"/>
    </source>
</evidence>
<dbReference type="Gene3D" id="4.10.1000.10">
    <property type="entry name" value="Zinc finger, CCCH-type"/>
    <property type="match status" value="1"/>
</dbReference>
<keyword evidence="10" id="KW-1185">Reference proteome</keyword>
<protein>
    <recommendedName>
        <fullName evidence="8">C3H1-type domain-containing protein</fullName>
    </recommendedName>
</protein>
<keyword evidence="4 6" id="KW-0863">Zinc-finger</keyword>
<dbReference type="PANTHER" id="PTHR13119">
    <property type="entry name" value="ZINC FINGER CCCH DOMAIN-CONTAINING PROTEI"/>
    <property type="match status" value="1"/>
</dbReference>
<organism evidence="9 10">
    <name type="scientific">Eptatretus burgeri</name>
    <name type="common">Inshore hagfish</name>
    <dbReference type="NCBI Taxonomy" id="7764"/>
    <lineage>
        <taxon>Eukaryota</taxon>
        <taxon>Metazoa</taxon>
        <taxon>Chordata</taxon>
        <taxon>Craniata</taxon>
        <taxon>Vertebrata</taxon>
        <taxon>Cyclostomata</taxon>
        <taxon>Myxini</taxon>
        <taxon>Myxiniformes</taxon>
        <taxon>Myxinidae</taxon>
        <taxon>Eptatretinae</taxon>
        <taxon>Eptatretus</taxon>
    </lineage>
</organism>
<dbReference type="Proteomes" id="UP000694388">
    <property type="component" value="Unplaced"/>
</dbReference>
<dbReference type="PANTHER" id="PTHR13119:SF12">
    <property type="entry name" value="PROTEIN SUPPRESSOR OF SABLE"/>
    <property type="match status" value="1"/>
</dbReference>
<dbReference type="GO" id="GO:0008270">
    <property type="term" value="F:zinc ion binding"/>
    <property type="evidence" value="ECO:0007669"/>
    <property type="project" value="UniProtKB-KW"/>
</dbReference>
<dbReference type="Pfam" id="PF00642">
    <property type="entry name" value="zf-CCCH"/>
    <property type="match status" value="1"/>
</dbReference>
<sequence length="385" mass="43953">MSRNGFRQEAIVVKKEYVEDTHVDMSEPAFLDDFNSPCFDAGVHNSHGAYGAETGKPRPFPRVLMKRGSKRGKDTHHVWAQEMGFSHRGQGRGWHNPGRGRSTMRWGRGRGPEGRGMWRGGRGRAAGRGWETDYVVQLRRYKEEQEATVAAPFIQKEQNRRGGCGTFQSKSAEHLPVNNKKFKKRRRNAMKMSGPKLKKQRVVCSFYMEGRCNKGDLCHFSHDAEPLKKKEPCKFYAGGSCGKGEKCLYMHDDFPCKFFHTGTNCFQGDLCRFSHQPLTDETRLILQKVFLCQPVRTRIGFQRTFLCIALCFNMHGFFFLQVLNVPENAEDLNDPNTANGVMHSMDNEVSFGLDHYETLPHQYVVFQGYAVCTSCIAFVLLTRPL</sequence>
<dbReference type="SMART" id="SM00356">
    <property type="entry name" value="ZnF_C3H1"/>
    <property type="match status" value="3"/>
</dbReference>
<reference evidence="9" key="1">
    <citation type="submission" date="2025-08" db="UniProtKB">
        <authorList>
            <consortium name="Ensembl"/>
        </authorList>
    </citation>
    <scope>IDENTIFICATION</scope>
</reference>
<reference evidence="9" key="2">
    <citation type="submission" date="2025-09" db="UniProtKB">
        <authorList>
            <consortium name="Ensembl"/>
        </authorList>
    </citation>
    <scope>IDENTIFICATION</scope>
</reference>
<feature type="zinc finger region" description="C3H1-type" evidence="6">
    <location>
        <begin position="255"/>
        <end position="278"/>
    </location>
</feature>
<dbReference type="GeneTree" id="ENSGT00940000157396"/>
<evidence type="ECO:0000256" key="1">
    <source>
        <dbReference type="ARBA" id="ARBA00022553"/>
    </source>
</evidence>
<dbReference type="GO" id="GO:0005634">
    <property type="term" value="C:nucleus"/>
    <property type="evidence" value="ECO:0007669"/>
    <property type="project" value="TreeGrafter"/>
</dbReference>
<feature type="domain" description="C3H1-type" evidence="8">
    <location>
        <begin position="227"/>
        <end position="254"/>
    </location>
</feature>
<dbReference type="Pfam" id="PF22623">
    <property type="entry name" value="zf-CCCH_9"/>
    <property type="match status" value="1"/>
</dbReference>
<evidence type="ECO:0000256" key="5">
    <source>
        <dbReference type="ARBA" id="ARBA00022833"/>
    </source>
</evidence>
<proteinExistence type="predicted"/>
<feature type="region of interest" description="Disordered" evidence="7">
    <location>
        <begin position="87"/>
        <end position="124"/>
    </location>
</feature>
<evidence type="ECO:0000256" key="7">
    <source>
        <dbReference type="SAM" id="MobiDB-lite"/>
    </source>
</evidence>
<keyword evidence="1" id="KW-0597">Phosphoprotein</keyword>
<keyword evidence="3" id="KW-0677">Repeat</keyword>
<dbReference type="InterPro" id="IPR036855">
    <property type="entry name" value="Znf_CCCH_sf"/>
</dbReference>
<dbReference type="Ensembl" id="ENSEBUT00000024313.1">
    <property type="protein sequence ID" value="ENSEBUP00000023737.1"/>
    <property type="gene ID" value="ENSEBUG00000014628.1"/>
</dbReference>
<dbReference type="AlphaFoldDB" id="A0A8C4R1V5"/>
<feature type="domain" description="C3H1-type" evidence="8">
    <location>
        <begin position="255"/>
        <end position="278"/>
    </location>
</feature>
<dbReference type="Pfam" id="PF14608">
    <property type="entry name" value="zf-CCCH_2"/>
    <property type="match status" value="1"/>
</dbReference>
<keyword evidence="5 6" id="KW-0862">Zinc</keyword>